<evidence type="ECO:0000313" key="3">
    <source>
        <dbReference type="Proteomes" id="UP001642487"/>
    </source>
</evidence>
<accession>A0ABP0YAW8</accession>
<dbReference type="Proteomes" id="UP001642487">
    <property type="component" value="Chromosome 3"/>
</dbReference>
<evidence type="ECO:0000313" key="2">
    <source>
        <dbReference type="EMBL" id="CAK9317614.1"/>
    </source>
</evidence>
<dbReference type="InterPro" id="IPR038796">
    <property type="entry name" value="At1g76070-like"/>
</dbReference>
<gene>
    <name evidence="2" type="ORF">CITCOLO1_LOCUS9523</name>
</gene>
<reference evidence="2 3" key="1">
    <citation type="submission" date="2024-03" db="EMBL/GenBank/DDBJ databases">
        <authorList>
            <person name="Gkanogiannis A."/>
            <person name="Becerra Lopez-Lavalle L."/>
        </authorList>
    </citation>
    <scope>NUCLEOTIDE SEQUENCE [LARGE SCALE GENOMIC DNA]</scope>
</reference>
<dbReference type="PANTHER" id="PTHR34779:SF1">
    <property type="entry name" value="OS09G0542900 PROTEIN"/>
    <property type="match status" value="1"/>
</dbReference>
<evidence type="ECO:0000256" key="1">
    <source>
        <dbReference type="SAM" id="MobiDB-lite"/>
    </source>
</evidence>
<organism evidence="2 3">
    <name type="scientific">Citrullus colocynthis</name>
    <name type="common">colocynth</name>
    <dbReference type="NCBI Taxonomy" id="252529"/>
    <lineage>
        <taxon>Eukaryota</taxon>
        <taxon>Viridiplantae</taxon>
        <taxon>Streptophyta</taxon>
        <taxon>Embryophyta</taxon>
        <taxon>Tracheophyta</taxon>
        <taxon>Spermatophyta</taxon>
        <taxon>Magnoliopsida</taxon>
        <taxon>eudicotyledons</taxon>
        <taxon>Gunneridae</taxon>
        <taxon>Pentapetalae</taxon>
        <taxon>rosids</taxon>
        <taxon>fabids</taxon>
        <taxon>Cucurbitales</taxon>
        <taxon>Cucurbitaceae</taxon>
        <taxon>Benincaseae</taxon>
        <taxon>Citrullus</taxon>
    </lineage>
</organism>
<name>A0ABP0YAW8_9ROSI</name>
<dbReference type="EMBL" id="OZ021737">
    <property type="protein sequence ID" value="CAK9317614.1"/>
    <property type="molecule type" value="Genomic_DNA"/>
</dbReference>
<feature type="region of interest" description="Disordered" evidence="1">
    <location>
        <begin position="110"/>
        <end position="131"/>
    </location>
</feature>
<proteinExistence type="predicted"/>
<keyword evidence="3" id="KW-1185">Reference proteome</keyword>
<dbReference type="PANTHER" id="PTHR34779">
    <property type="entry name" value="OS09G0542900 PROTEIN"/>
    <property type="match status" value="1"/>
</dbReference>
<protein>
    <submittedName>
        <fullName evidence="2">Uncharacterized protein</fullName>
    </submittedName>
</protein>
<sequence length="276" mass="30224">MYELTLENKRKRFRVLSRGDDGRRRCSGEACYSATDSRIVGFLRKLSGPEHAIAVGLRLYGLLYLGRGLFLPRAASAVTFHNPPVSPGRENRLLPGRGFSGPVKISIIPREGRSKSDNSGFETPEPTSPKVSCIGQIKQKKKMKELAKKTAAAVESKNGHPASGIKRILRGGKVLGRATSNVAASGKPPLPDKAPGLNQMKRFSSGRGGLANFDWTAQIAPDDVEGEESGGRRRVWINEEVGPLQPRKEVNIWKRRTVVPPPPLQLNSTNTMVKQR</sequence>